<gene>
    <name evidence="2" type="ORF">EVJ48_03090</name>
</gene>
<dbReference type="EMBL" id="SHMQ01000005">
    <property type="protein sequence ID" value="RZV39922.1"/>
    <property type="molecule type" value="Genomic_DNA"/>
</dbReference>
<dbReference type="Pfam" id="PF12728">
    <property type="entry name" value="HTH_17"/>
    <property type="match status" value="1"/>
</dbReference>
<dbReference type="Proteomes" id="UP000322454">
    <property type="component" value="Unassembled WGS sequence"/>
</dbReference>
<feature type="domain" description="Helix-turn-helix" evidence="1">
    <location>
        <begin position="58"/>
        <end position="105"/>
    </location>
</feature>
<keyword evidence="2" id="KW-0238">DNA-binding</keyword>
<proteinExistence type="predicted"/>
<protein>
    <submittedName>
        <fullName evidence="2">DNA-binding protein</fullName>
    </submittedName>
</protein>
<evidence type="ECO:0000313" key="3">
    <source>
        <dbReference type="Proteomes" id="UP000322454"/>
    </source>
</evidence>
<dbReference type="InterPro" id="IPR041657">
    <property type="entry name" value="HTH_17"/>
</dbReference>
<name>A0A520XFF2_9DELT</name>
<comment type="caution">
    <text evidence="2">The sequence shown here is derived from an EMBL/GenBank/DDBJ whole genome shotgun (WGS) entry which is preliminary data.</text>
</comment>
<accession>A0A520XFF2</accession>
<dbReference type="AlphaFoldDB" id="A0A520XFF2"/>
<evidence type="ECO:0000259" key="1">
    <source>
        <dbReference type="Pfam" id="PF12728"/>
    </source>
</evidence>
<organism evidence="2 3">
    <name type="scientific">Candidatus Acidulodesulfobacterium acidiphilum</name>
    <dbReference type="NCBI Taxonomy" id="2597224"/>
    <lineage>
        <taxon>Bacteria</taxon>
        <taxon>Deltaproteobacteria</taxon>
        <taxon>Candidatus Acidulodesulfobacterales</taxon>
        <taxon>Candidatus Acidulodesulfobacterium</taxon>
    </lineage>
</organism>
<reference evidence="2 3" key="1">
    <citation type="submission" date="2019-01" db="EMBL/GenBank/DDBJ databases">
        <title>Insights into ecological role of a new deltaproteobacterial order Candidatus Sinidesulfobacterales (Sva0485) by metagenomics and metatranscriptomics.</title>
        <authorList>
            <person name="Tan S."/>
            <person name="Liu J."/>
            <person name="Fang Y."/>
            <person name="Hedlund B."/>
            <person name="Lian Z.-H."/>
            <person name="Huang L.-Y."/>
            <person name="Li J.-T."/>
            <person name="Huang L.-N."/>
            <person name="Li W.-J."/>
            <person name="Jiang H.-C."/>
            <person name="Dong H.-L."/>
            <person name="Shu W.-S."/>
        </authorList>
    </citation>
    <scope>NUCLEOTIDE SEQUENCE [LARGE SCALE GENOMIC DNA]</scope>
    <source>
        <strain evidence="2">AP4</strain>
    </source>
</reference>
<dbReference type="GO" id="GO:0003677">
    <property type="term" value="F:DNA binding"/>
    <property type="evidence" value="ECO:0007669"/>
    <property type="project" value="UniProtKB-KW"/>
</dbReference>
<sequence length="120" mass="13977">MPRRVMREIFTELTDLSKSHTDTILMEILNELREQKIILSNLAVAPIENRRPDTDSILTVKETAAVLKRKTSYVYMLVRERRIPFSKIKGTVYIKKSNIEKIINKTEVADFKTALDNLKK</sequence>
<evidence type="ECO:0000313" key="2">
    <source>
        <dbReference type="EMBL" id="RZV39922.1"/>
    </source>
</evidence>